<evidence type="ECO:0000256" key="3">
    <source>
        <dbReference type="ARBA" id="ARBA00022771"/>
    </source>
</evidence>
<dbReference type="GO" id="GO:0008270">
    <property type="term" value="F:zinc ion binding"/>
    <property type="evidence" value="ECO:0007669"/>
    <property type="project" value="UniProtKB-KW"/>
</dbReference>
<evidence type="ECO:0000259" key="7">
    <source>
        <dbReference type="Pfam" id="PF05699"/>
    </source>
</evidence>
<name>A0A1D1Z3N6_9ARAE</name>
<gene>
    <name evidence="10" type="primary">TRA1_62</name>
    <name evidence="9" type="synonym">TRA1_43</name>
    <name evidence="10" type="ORF">g.70139</name>
    <name evidence="9" type="ORF">g.70140</name>
</gene>
<evidence type="ECO:0000256" key="5">
    <source>
        <dbReference type="ARBA" id="ARBA00023125"/>
    </source>
</evidence>
<dbReference type="Pfam" id="PF14372">
    <property type="entry name" value="hAT-like_RNase-H"/>
    <property type="match status" value="1"/>
</dbReference>
<proteinExistence type="predicted"/>
<evidence type="ECO:0000256" key="1">
    <source>
        <dbReference type="ARBA" id="ARBA00004123"/>
    </source>
</evidence>
<dbReference type="PANTHER" id="PTHR46481:SF10">
    <property type="entry name" value="ZINC FINGER BED DOMAIN-CONTAINING PROTEIN 39"/>
    <property type="match status" value="1"/>
</dbReference>
<evidence type="ECO:0000259" key="8">
    <source>
        <dbReference type="Pfam" id="PF14372"/>
    </source>
</evidence>
<feature type="domain" description="hAT-like transposase RNase-H fold" evidence="8">
    <location>
        <begin position="344"/>
        <end position="443"/>
    </location>
</feature>
<dbReference type="GO" id="GO:0005634">
    <property type="term" value="C:nucleus"/>
    <property type="evidence" value="ECO:0007669"/>
    <property type="project" value="UniProtKB-SubCell"/>
</dbReference>
<evidence type="ECO:0000256" key="2">
    <source>
        <dbReference type="ARBA" id="ARBA00022723"/>
    </source>
</evidence>
<dbReference type="EMBL" id="GDJX01014071">
    <property type="protein sequence ID" value="JAT53865.1"/>
    <property type="molecule type" value="Transcribed_RNA"/>
</dbReference>
<organism evidence="10">
    <name type="scientific">Anthurium amnicola</name>
    <dbReference type="NCBI Taxonomy" id="1678845"/>
    <lineage>
        <taxon>Eukaryota</taxon>
        <taxon>Viridiplantae</taxon>
        <taxon>Streptophyta</taxon>
        <taxon>Embryophyta</taxon>
        <taxon>Tracheophyta</taxon>
        <taxon>Spermatophyta</taxon>
        <taxon>Magnoliopsida</taxon>
        <taxon>Liliopsida</taxon>
        <taxon>Araceae</taxon>
        <taxon>Pothoideae</taxon>
        <taxon>Potheae</taxon>
        <taxon>Anthurium</taxon>
    </lineage>
</organism>
<feature type="domain" description="HAT C-terminal dimerisation" evidence="7">
    <location>
        <begin position="507"/>
        <end position="589"/>
    </location>
</feature>
<keyword evidence="3" id="KW-0863">Zinc-finger</keyword>
<evidence type="ECO:0000313" key="9">
    <source>
        <dbReference type="EMBL" id="JAT53865.1"/>
    </source>
</evidence>
<accession>A0A1D1Z3N6</accession>
<dbReference type="EMBL" id="GDJX01006423">
    <property type="protein sequence ID" value="JAT61513.1"/>
    <property type="molecule type" value="Transcribed_RNA"/>
</dbReference>
<keyword evidence="6" id="KW-0539">Nucleus</keyword>
<dbReference type="InterPro" id="IPR025525">
    <property type="entry name" value="hAT-like_transposase_RNase-H"/>
</dbReference>
<evidence type="ECO:0000256" key="6">
    <source>
        <dbReference type="ARBA" id="ARBA00023242"/>
    </source>
</evidence>
<dbReference type="InterPro" id="IPR012337">
    <property type="entry name" value="RNaseH-like_sf"/>
</dbReference>
<sequence>TTHLKNHLRSCAAYRHSKSGQADVGPLLLESSERNKVGNNGVDCFKFDQERSRQDFARMFILHDYPFAIVDHIGFKTFLKNLQPQFKVMSRNTIQADCMKIYETEREKLHEALGKVRSRVSLSASLWTTVGSMQYLCLTCHFIDDNWKLQKKILNFFNVKSPHDTAEMSKVIEEKICEWRMNGKLFSLVIDDSLVNNAVVGELGYSHFSSELVLDRDLFRMHCCANILNLTVQDGLKVKEVSTIIERIRGSVRHVKKSQARKECFQRCVQQFGDPVKSLVLDCPTRWHSTYIMLETALAYKNVFSHLPGFDRSYSFPPSSTDWDDVQAVVDCLSLFDEATSRFSSTKYPAINFCFVDMCSLHMKLKEWCSSSSQCIQSMALKMFEKFANYLGEINMLLAIGSILDPRFKMKSIDYLFSQIYFDDLSERIYDVQGAFLKLYKVYLAQYEHIVLSQTPHVSVGNDSTDGELASSKNVQHSNKNTLDFMRKGLGRLLVESSQVQPKKSDIDLYLEEGVVISDDDDFDVLKWWMQHAERYPVLSMMARDVFAVPVSSVTSKSAFSTSGRVIDHYRSRLEPETVQRLLCAKDWLREEMEASLQVESEDGLSTIFSGIGLSKGVELVNEESGSEESLSPVFKLG</sequence>
<dbReference type="PANTHER" id="PTHR46481">
    <property type="entry name" value="ZINC FINGER BED DOMAIN-CONTAINING PROTEIN 4"/>
    <property type="match status" value="1"/>
</dbReference>
<dbReference type="InterPro" id="IPR052035">
    <property type="entry name" value="ZnF_BED_domain_contain"/>
</dbReference>
<evidence type="ECO:0000256" key="4">
    <source>
        <dbReference type="ARBA" id="ARBA00022833"/>
    </source>
</evidence>
<protein>
    <submittedName>
        <fullName evidence="10">Putative AC transposase</fullName>
    </submittedName>
</protein>
<keyword evidence="4" id="KW-0862">Zinc</keyword>
<keyword evidence="2" id="KW-0479">Metal-binding</keyword>
<keyword evidence="5" id="KW-0238">DNA-binding</keyword>
<dbReference type="Pfam" id="PF05699">
    <property type="entry name" value="Dimer_Tnp_hAT"/>
    <property type="match status" value="1"/>
</dbReference>
<feature type="non-terminal residue" evidence="10">
    <location>
        <position position="1"/>
    </location>
</feature>
<comment type="subcellular location">
    <subcellularLocation>
        <location evidence="1">Nucleus</location>
    </subcellularLocation>
</comment>
<dbReference type="InterPro" id="IPR008906">
    <property type="entry name" value="HATC_C_dom"/>
</dbReference>
<dbReference type="GO" id="GO:0003677">
    <property type="term" value="F:DNA binding"/>
    <property type="evidence" value="ECO:0007669"/>
    <property type="project" value="UniProtKB-KW"/>
</dbReference>
<reference evidence="10" key="1">
    <citation type="submission" date="2015-07" db="EMBL/GenBank/DDBJ databases">
        <title>Transcriptome Assembly of Anthurium amnicola.</title>
        <authorList>
            <person name="Suzuki J."/>
        </authorList>
    </citation>
    <scope>NUCLEOTIDE SEQUENCE</scope>
</reference>
<dbReference type="GO" id="GO:0046983">
    <property type="term" value="F:protein dimerization activity"/>
    <property type="evidence" value="ECO:0007669"/>
    <property type="project" value="InterPro"/>
</dbReference>
<dbReference type="SUPFAM" id="SSF53098">
    <property type="entry name" value="Ribonuclease H-like"/>
    <property type="match status" value="1"/>
</dbReference>
<evidence type="ECO:0000313" key="10">
    <source>
        <dbReference type="EMBL" id="JAT61513.1"/>
    </source>
</evidence>
<dbReference type="AlphaFoldDB" id="A0A1D1Z3N6"/>